<protein>
    <recommendedName>
        <fullName evidence="7">STAS domain-containing protein</fullName>
    </recommendedName>
</protein>
<evidence type="ECO:0000256" key="6">
    <source>
        <dbReference type="SAM" id="Phobius"/>
    </source>
</evidence>
<comment type="subcellular location">
    <subcellularLocation>
        <location evidence="1">Membrane</location>
        <topology evidence="1">Multi-pass membrane protein</topology>
    </subcellularLocation>
</comment>
<feature type="transmembrane region" description="Helical" evidence="6">
    <location>
        <begin position="173"/>
        <end position="199"/>
    </location>
</feature>
<dbReference type="CDD" id="cd07042">
    <property type="entry name" value="STAS_SulP_like_sulfate_transporter"/>
    <property type="match status" value="1"/>
</dbReference>
<reference evidence="8 9" key="1">
    <citation type="journal article" date="2018" name="Syst. Appl. Microbiol.">
        <title>Ereboglobus luteus gen. nov. sp. nov. from cockroach guts, and new insights into the oxygen relationship of the genera Opitutus and Didymococcus (Verrucomicrobia: Opitutaceae).</title>
        <authorList>
            <person name="Tegtmeier D."/>
            <person name="Belitz A."/>
            <person name="Radek R."/>
            <person name="Heimerl T."/>
            <person name="Brune A."/>
        </authorList>
    </citation>
    <scope>NUCLEOTIDE SEQUENCE [LARGE SCALE GENOMIC DNA]</scope>
    <source>
        <strain evidence="8 9">Ho45</strain>
    </source>
</reference>
<name>A0A2U8E5J7_9BACT</name>
<keyword evidence="9" id="KW-1185">Reference proteome</keyword>
<dbReference type="GO" id="GO:0016020">
    <property type="term" value="C:membrane"/>
    <property type="evidence" value="ECO:0007669"/>
    <property type="project" value="UniProtKB-SubCell"/>
</dbReference>
<feature type="transmembrane region" description="Helical" evidence="6">
    <location>
        <begin position="402"/>
        <end position="429"/>
    </location>
</feature>
<proteinExistence type="predicted"/>
<dbReference type="AlphaFoldDB" id="A0A2U8E5J7"/>
<dbReference type="OrthoDB" id="9771198at2"/>
<evidence type="ECO:0000256" key="2">
    <source>
        <dbReference type="ARBA" id="ARBA00022692"/>
    </source>
</evidence>
<dbReference type="GO" id="GO:0055085">
    <property type="term" value="P:transmembrane transport"/>
    <property type="evidence" value="ECO:0007669"/>
    <property type="project" value="InterPro"/>
</dbReference>
<feature type="region of interest" description="Disordered" evidence="5">
    <location>
        <begin position="575"/>
        <end position="594"/>
    </location>
</feature>
<dbReference type="Proteomes" id="UP000244896">
    <property type="component" value="Chromosome"/>
</dbReference>
<feature type="transmembrane region" description="Helical" evidence="6">
    <location>
        <begin position="132"/>
        <end position="152"/>
    </location>
</feature>
<evidence type="ECO:0000313" key="9">
    <source>
        <dbReference type="Proteomes" id="UP000244896"/>
    </source>
</evidence>
<evidence type="ECO:0000313" key="8">
    <source>
        <dbReference type="EMBL" id="AWI10208.1"/>
    </source>
</evidence>
<dbReference type="InterPro" id="IPR011547">
    <property type="entry name" value="SLC26A/SulP_dom"/>
</dbReference>
<dbReference type="Pfam" id="PF01740">
    <property type="entry name" value="STAS"/>
    <property type="match status" value="1"/>
</dbReference>
<feature type="transmembrane region" description="Helical" evidence="6">
    <location>
        <begin position="35"/>
        <end position="56"/>
    </location>
</feature>
<feature type="transmembrane region" description="Helical" evidence="6">
    <location>
        <begin position="340"/>
        <end position="359"/>
    </location>
</feature>
<feature type="transmembrane region" description="Helical" evidence="6">
    <location>
        <begin position="269"/>
        <end position="290"/>
    </location>
</feature>
<dbReference type="EMBL" id="CP023004">
    <property type="protein sequence ID" value="AWI10208.1"/>
    <property type="molecule type" value="Genomic_DNA"/>
</dbReference>
<gene>
    <name evidence="8" type="ORF">CKA38_13950</name>
</gene>
<dbReference type="PANTHER" id="PTHR11814">
    <property type="entry name" value="SULFATE TRANSPORTER"/>
    <property type="match status" value="1"/>
</dbReference>
<evidence type="ECO:0000256" key="3">
    <source>
        <dbReference type="ARBA" id="ARBA00022989"/>
    </source>
</evidence>
<dbReference type="PROSITE" id="PS50801">
    <property type="entry name" value="STAS"/>
    <property type="match status" value="1"/>
</dbReference>
<organism evidence="8 9">
    <name type="scientific">Ereboglobus luteus</name>
    <dbReference type="NCBI Taxonomy" id="1796921"/>
    <lineage>
        <taxon>Bacteria</taxon>
        <taxon>Pseudomonadati</taxon>
        <taxon>Verrucomicrobiota</taxon>
        <taxon>Opitutia</taxon>
        <taxon>Opitutales</taxon>
        <taxon>Opitutaceae</taxon>
        <taxon>Ereboglobus</taxon>
    </lineage>
</organism>
<feature type="transmembrane region" description="Helical" evidence="6">
    <location>
        <begin position="91"/>
        <end position="120"/>
    </location>
</feature>
<evidence type="ECO:0000259" key="7">
    <source>
        <dbReference type="PROSITE" id="PS50801"/>
    </source>
</evidence>
<accession>A0A2U8E5J7</accession>
<evidence type="ECO:0000256" key="5">
    <source>
        <dbReference type="SAM" id="MobiDB-lite"/>
    </source>
</evidence>
<feature type="domain" description="STAS" evidence="7">
    <location>
        <begin position="457"/>
        <end position="568"/>
    </location>
</feature>
<dbReference type="InterPro" id="IPR001902">
    <property type="entry name" value="SLC26A/SulP_fam"/>
</dbReference>
<dbReference type="RefSeq" id="WP_108826110.1">
    <property type="nucleotide sequence ID" value="NZ_CP023004.1"/>
</dbReference>
<evidence type="ECO:0000256" key="4">
    <source>
        <dbReference type="ARBA" id="ARBA00023136"/>
    </source>
</evidence>
<dbReference type="SUPFAM" id="SSF52091">
    <property type="entry name" value="SpoIIaa-like"/>
    <property type="match status" value="1"/>
</dbReference>
<evidence type="ECO:0000256" key="1">
    <source>
        <dbReference type="ARBA" id="ARBA00004141"/>
    </source>
</evidence>
<dbReference type="InterPro" id="IPR036513">
    <property type="entry name" value="STAS_dom_sf"/>
</dbReference>
<dbReference type="Pfam" id="PF00916">
    <property type="entry name" value="Sulfate_transp"/>
    <property type="match status" value="1"/>
</dbReference>
<keyword evidence="2 6" id="KW-0812">Transmembrane</keyword>
<feature type="transmembrane region" description="Helical" evidence="6">
    <location>
        <begin position="205"/>
        <end position="226"/>
    </location>
</feature>
<sequence>MSLDFDPSQVKLARFRPKILDCLRDYSREKFIKDLMAGLTVGVVALSLCIGLGVASGVEPQAGLYAGIIGGFLVSLLGGSKVQVGGPAGAFVGLLAIIAANYGFANLLLCTMMAGVMLFAMGLFRLGTLIRFVPQPVIAGFTCGIAITILLTQVKPFFGLQLDKEPGEFLPRIAALIQAAPSVNWFTTGLGVMSLLVLFRWPARWARYVPGSIVVVVGGTLLVWLAQLEWVQQFFTFKVATIGSEFGGIPRGLPSFAWPRFDWQQLGNLVVPAATIAMLGAIESLMSAVVADGLTDDRHDSNQELMGQGVANFVTPLFGGIPVTGVIARTATNIRSGAQTPVAGLVHAVFLLAVLLIAAPLAKHIPLVTFAAVLAAVGWKMGEWEEFTRLKKRLRGDAAVFLVTFFLTVCVDLTAAVGFGMLLACVLFVKRVADTAQVQSMMGNESDAGQPGHEKHEELSEKLPNGVVIYRVFGALLFGAADKLDMVLRRGIEDTQVVIFHMAAVTAMDSTALDRLENLHAKLSKHKKHMILCGPHTQAYFMMEKAGFLDAVGHDNVAADLPSAVERAKALLARDAAASGGKPKQGGASDTPTE</sequence>
<dbReference type="KEGG" id="elut:CKA38_13950"/>
<keyword evidence="4 6" id="KW-0472">Membrane</keyword>
<dbReference type="InterPro" id="IPR002645">
    <property type="entry name" value="STAS_dom"/>
</dbReference>
<feature type="transmembrane region" description="Helical" evidence="6">
    <location>
        <begin position="62"/>
        <end position="79"/>
    </location>
</feature>
<keyword evidence="3 6" id="KW-1133">Transmembrane helix</keyword>
<feature type="transmembrane region" description="Helical" evidence="6">
    <location>
        <begin position="310"/>
        <end position="328"/>
    </location>
</feature>
<dbReference type="Gene3D" id="3.30.750.24">
    <property type="entry name" value="STAS domain"/>
    <property type="match status" value="1"/>
</dbReference>